<evidence type="ECO:0000313" key="5">
    <source>
        <dbReference type="Proteomes" id="UP000189738"/>
    </source>
</evidence>
<gene>
    <name evidence="3" type="ORF">AYC66_05150</name>
    <name evidence="4" type="ORF">BAY09_18610</name>
</gene>
<proteinExistence type="predicted"/>
<name>A0A1T3E4J2_9FLAO</name>
<reference evidence="4" key="2">
    <citation type="submission" date="2016-06" db="EMBL/GenBank/DDBJ databases">
        <authorList>
            <person name="Nicholson A.C."/>
        </authorList>
    </citation>
    <scope>NUCLEOTIDE SEQUENCE [LARGE SCALE GENOMIC DNA]</scope>
    <source>
        <strain evidence="4">E6809</strain>
    </source>
</reference>
<organism evidence="4">
    <name type="scientific">Elizabethkingia anophelis</name>
    <dbReference type="NCBI Taxonomy" id="1117645"/>
    <lineage>
        <taxon>Bacteria</taxon>
        <taxon>Pseudomonadati</taxon>
        <taxon>Bacteroidota</taxon>
        <taxon>Flavobacteriia</taxon>
        <taxon>Flavobacteriales</taxon>
        <taxon>Weeksellaceae</taxon>
        <taxon>Elizabethkingia</taxon>
    </lineage>
</organism>
<dbReference type="EMBL" id="CP014339">
    <property type="protein sequence ID" value="AQX50098.1"/>
    <property type="molecule type" value="Genomic_DNA"/>
</dbReference>
<reference evidence="3 5" key="1">
    <citation type="submission" date="2016-02" db="EMBL/GenBank/DDBJ databases">
        <authorList>
            <person name="Nicholson A.C."/>
            <person name="Humrighouse B.W."/>
            <person name="Loparev V."/>
            <person name="Emery B."/>
            <person name="Graziano J."/>
            <person name="McQuiston J.R."/>
        </authorList>
    </citation>
    <scope>NUCLEOTIDE SEQUENCE [LARGE SCALE GENOMIC DNA]</scope>
    <source>
        <strain evidence="3 5">E6809</strain>
    </source>
</reference>
<evidence type="ECO:0000256" key="1">
    <source>
        <dbReference type="SAM" id="SignalP"/>
    </source>
</evidence>
<evidence type="ECO:0000313" key="4">
    <source>
        <dbReference type="EMBL" id="OPB50788.1"/>
    </source>
</evidence>
<dbReference type="Pfam" id="PF03544">
    <property type="entry name" value="TonB_C"/>
    <property type="match status" value="1"/>
</dbReference>
<accession>A0A1T3E4J2</accession>
<feature type="signal peptide" evidence="1">
    <location>
        <begin position="1"/>
        <end position="19"/>
    </location>
</feature>
<dbReference type="EMBL" id="MAHS01000005">
    <property type="protein sequence ID" value="OPB50788.1"/>
    <property type="molecule type" value="Genomic_DNA"/>
</dbReference>
<evidence type="ECO:0000259" key="2">
    <source>
        <dbReference type="Pfam" id="PF03544"/>
    </source>
</evidence>
<dbReference type="AlphaFoldDB" id="A0A1T3E4J2"/>
<sequence>MSHKYILLFSILFFGFAFSQEVKNTPTVTTRQVESPDNLAAFYRDLSQSFNTRNFVGKGDLYCVLSFTIEKDGSMTRISAAGDNQKFNDEVIKTLKRIRTKIKVRLENGQPVAANYRLPFRFNDN</sequence>
<evidence type="ECO:0000313" key="3">
    <source>
        <dbReference type="EMBL" id="AQX50098.1"/>
    </source>
</evidence>
<dbReference type="InterPro" id="IPR037682">
    <property type="entry name" value="TonB_C"/>
</dbReference>
<dbReference type="RefSeq" id="WP_047034539.1">
    <property type="nucleotide sequence ID" value="NZ_CP014339.1"/>
</dbReference>
<dbReference type="Gene3D" id="3.30.1150.10">
    <property type="match status" value="1"/>
</dbReference>
<feature type="domain" description="TonB C-terminal" evidence="2">
    <location>
        <begin position="63"/>
        <end position="123"/>
    </location>
</feature>
<keyword evidence="1" id="KW-0732">Signal</keyword>
<dbReference type="SUPFAM" id="SSF74653">
    <property type="entry name" value="TolA/TonB C-terminal domain"/>
    <property type="match status" value="1"/>
</dbReference>
<protein>
    <recommendedName>
        <fullName evidence="2">TonB C-terminal domain-containing protein</fullName>
    </recommendedName>
</protein>
<dbReference type="Proteomes" id="UP000189738">
    <property type="component" value="Chromosome"/>
</dbReference>
<feature type="chain" id="PRO_5043150731" description="TonB C-terminal domain-containing protein" evidence="1">
    <location>
        <begin position="20"/>
        <end position="125"/>
    </location>
</feature>
<dbReference type="GO" id="GO:0055085">
    <property type="term" value="P:transmembrane transport"/>
    <property type="evidence" value="ECO:0007669"/>
    <property type="project" value="InterPro"/>
</dbReference>